<evidence type="ECO:0000259" key="4">
    <source>
        <dbReference type="SMART" id="SM00968"/>
    </source>
</evidence>
<comment type="subcellular location">
    <subcellularLocation>
        <location evidence="1">Chromosome</location>
    </subcellularLocation>
</comment>
<dbReference type="InterPro" id="IPR038892">
    <property type="entry name" value="SMCHD1"/>
</dbReference>
<feature type="domain" description="SMC hinge" evidence="4">
    <location>
        <begin position="1710"/>
        <end position="1834"/>
    </location>
</feature>
<dbReference type="InterPro" id="IPR058617">
    <property type="entry name" value="Ig_SMCHD1_7th"/>
</dbReference>
<dbReference type="PANTHER" id="PTHR22640:SF2">
    <property type="entry name" value="STRUCTURAL MAINTENANCE OF CHROMOSOMES FLEXIBLE HINGE DOMAIN-CONTAINING PROTEIN 1"/>
    <property type="match status" value="1"/>
</dbReference>
<evidence type="ECO:0000256" key="2">
    <source>
        <dbReference type="ARBA" id="ARBA00022454"/>
    </source>
</evidence>
<dbReference type="InterPro" id="IPR058611">
    <property type="entry name" value="Ig_SMCHD1_1st"/>
</dbReference>
<dbReference type="Pfam" id="PF26195">
    <property type="entry name" value="Ig_SMCHD1_2nd"/>
    <property type="match status" value="1"/>
</dbReference>
<dbReference type="Pfam" id="PF26199">
    <property type="entry name" value="Ig_SMCHD1_8th"/>
    <property type="match status" value="1"/>
</dbReference>
<evidence type="ECO:0000313" key="6">
    <source>
        <dbReference type="Proteomes" id="UP001364617"/>
    </source>
</evidence>
<keyword evidence="2" id="KW-0158">Chromosome</keyword>
<dbReference type="Pfam" id="PF13589">
    <property type="entry name" value="HATPase_c_3"/>
    <property type="match status" value="1"/>
</dbReference>
<dbReference type="InterPro" id="IPR058613">
    <property type="entry name" value="Ig_SMCHD1_4th"/>
</dbReference>
<sequence length="1980" mass="223180">MCDETNMTEAGTERDRGENTSKSVCVYDCRPDSSAAPGRTLDFTNMDYNGFLQALRQEFSLSTNETFVISTTDRKEIDEELYKGLVDGKTLQLLKSVDQELPMAIQERIEYLPHYHTLVQCGMYEYYASEGQKALPYAFAELVDNALSATGKNTGIRRIEIRLLFDESQGGPAVAVLDNGCGMTSKQLNNWAVYRLSKFIRENDMFHSEKPGYVRPSPVPRSLNSDISYFGVGGKQAVFYIGQSVRMISKPAGSPDVHEFVMSKDDFERKELKKENIYSGFIRNRKPGDCSHVNVSNEQFLQSIVIEEDGKESFTAVVITGIHPEHVTYLKQYFPLWTRELAHTYHYYIHGADGKDTREMRKTGNFSNIDIQISLFERSTRIPRVVNLRDVNNDMQTLYVSSSASTFEFKATGARDSLVEGLIRYHPFLYDQETYPVDPYAASAGPSEEEDDDCIVLNPEGRGKRPIFECFWNGRLIPYTSVSEFEWCKRPKKAGALPFECYNRISGVLFANDRFQVSTNKLTFMDLELQLRDKDTIFTRVNNGQEQRVKIEREFTSWLKECHERFDKQVMFQGFQGVTTREDVPKRLQSPWAQFKAIKWDGKTYKKGQLVKSVKTHPIFFGSIVQFLLHGHDEGDVYATGGHAQIALEPKELYDEQRIIPIFKIDRLATAEAIKGHIDNELTKLPDQLRVTWPEGNAWAEKDARPAGTPMGPIQVEILNKNEESMSRLPVAGNAKKLKVELKVIWHSPKGDVETNTYTGVHSSKWEYWFKTMENLSKLGMYTLHLQTILSDNQSDEWAGKRLPNYTLNFSIKEGEAVSFKLGIVSSPVLVGVPFSIPLDFKDEFEYPTQPPCNIEPQLECSSLKLSYEGIAVGTTSVIKNVRVMGKFNRQSQMYYTVKVHIPGMKENNQALQILLQPGPPHTLVVFPDQDVVSVENRTPANLRVEVHDEYQNITTHPKLVVRCQLLGAPDLPADVVDCSNTGSGLMLTKPLLLKSVITEQILTAKFNIPNHRTVACVARQLRILPSTQISRLEVYRQEEGSDDVMVLQNSERIDWTAGDILGNLHFRLYDEGNRLVPLLPKLTSKIKVNWTSMLNAEELSQGKLPNLCVPSQAQREQYYHVSFHDQHTVNMSFFIVPRPDEPERLRVNLSESSVKMGEILSGNIYVEVIDQHGNKTDCLNAESVKSLSVSADDLDKEALAVEWQASIGKLSVCGVRFMTGSLGPKELFFKYQDIKESVRMEVTAGHPAKIILLEKPEMPFQVMNGHGLDTPLVMQLCDKWGNPSADQRVVIEMNTLYSELKIKSSVTCQPVDSEGKACFILESISGPKGEHNLEFKGCFGRKGIPGPLIRINVIPDPNKPVKLCIEYDSTATLCAGDIFPVFTVVVMPEEGGPVRNICPANLSMLLWKGIASGSCPPAAASALKCSKRKDTEKDECFCFRDKQIPELAGKYVVQFVLALDKTKHLWSKQIELNVVPNKAMKLAPETPPSTPVVSNSNIRANRTLVDSLNLKIMDQYDNAAGEGIDGKVLVTIKGTGKMVVPLFENGGKSLSCSLTNGKTVITDLVLLENSPGVDGAEYILHFHPEFQQTSVTITPYSLPFRFCNDAEYQEVIVNLSKKKDLLSKAVLMYRDIFETNEQLKSELECQVRDASRKLNELKPELVKSGLDISELTTVSAIKNVINAKKAILIRMENQPRRKCSIPDLFKGSPQVLGKVAHLARLEDEDAAKVISWHMLGDMDCVVTETTSAAKKIYDDTQGRQQVLPLETVFWRPNDRPLPHIRNGSSLFCPLGNPVFVKDLFIFPEHVESCNKVFATLLGDTILIDDLDSANHYRRGVVQNKMQCPTLLTRQGERIRSNGKFGGLQNKAPSIEKLRGQVFGAPLPKAYDHTCLQIELLQQYSGAMQKASDVESDYKNHFQNLQSPQMKQKRQELKEQEEELRELEQTLARTPEKRVKRSLEPETSSVPPKRARRKPCKLDS</sequence>
<dbReference type="InterPro" id="IPR010935">
    <property type="entry name" value="SMC_hinge"/>
</dbReference>
<evidence type="ECO:0000313" key="5">
    <source>
        <dbReference type="EMBL" id="KAK7175873.1"/>
    </source>
</evidence>
<dbReference type="Pfam" id="PF26194">
    <property type="entry name" value="Ig_SMCHD1_1st"/>
    <property type="match status" value="1"/>
</dbReference>
<dbReference type="InterPro" id="IPR058612">
    <property type="entry name" value="Ig_SMCHD1_2nd"/>
</dbReference>
<dbReference type="InterPro" id="IPR055109">
    <property type="entry name" value="SMCHD1_S5"/>
</dbReference>
<feature type="region of interest" description="Disordered" evidence="3">
    <location>
        <begin position="1920"/>
        <end position="1980"/>
    </location>
</feature>
<feature type="compositionally biased region" description="Basic residues" evidence="3">
    <location>
        <begin position="1969"/>
        <end position="1980"/>
    </location>
</feature>
<evidence type="ECO:0000256" key="3">
    <source>
        <dbReference type="SAM" id="MobiDB-lite"/>
    </source>
</evidence>
<organism evidence="5 6">
    <name type="scientific">Phoxinus phoxinus</name>
    <name type="common">Eurasian minnow</name>
    <dbReference type="NCBI Taxonomy" id="58324"/>
    <lineage>
        <taxon>Eukaryota</taxon>
        <taxon>Metazoa</taxon>
        <taxon>Chordata</taxon>
        <taxon>Craniata</taxon>
        <taxon>Vertebrata</taxon>
        <taxon>Euteleostomi</taxon>
        <taxon>Actinopterygii</taxon>
        <taxon>Neopterygii</taxon>
        <taxon>Teleostei</taxon>
        <taxon>Ostariophysi</taxon>
        <taxon>Cypriniformes</taxon>
        <taxon>Leuciscidae</taxon>
        <taxon>Phoxininae</taxon>
        <taxon>Phoxinus</taxon>
    </lineage>
</organism>
<feature type="compositionally biased region" description="Basic and acidic residues" evidence="3">
    <location>
        <begin position="1950"/>
        <end position="1960"/>
    </location>
</feature>
<dbReference type="GO" id="GO:0006302">
    <property type="term" value="P:double-strand break repair"/>
    <property type="evidence" value="ECO:0007669"/>
    <property type="project" value="InterPro"/>
</dbReference>
<dbReference type="Pfam" id="PF26198">
    <property type="entry name" value="Ig_SMCHD1_6th"/>
    <property type="match status" value="1"/>
</dbReference>
<dbReference type="PANTHER" id="PTHR22640">
    <property type="entry name" value="STRUCTURAL MAINTENANCE OF CHROMOSOMES FLEXIBLE HINGE DOMAIN-CONTAINING PROTEIN 1"/>
    <property type="match status" value="1"/>
</dbReference>
<dbReference type="InterPro" id="IPR058615">
    <property type="entry name" value="Ig_SMCHD1_6th"/>
</dbReference>
<name>A0AAN9DNY6_9TELE</name>
<dbReference type="InterPro" id="IPR058614">
    <property type="entry name" value="Ig_SMCHD1_5th"/>
</dbReference>
<dbReference type="Pfam" id="PF26196">
    <property type="entry name" value="Ig_SMCHD1_4th"/>
    <property type="match status" value="1"/>
</dbReference>
<dbReference type="Pfam" id="PF26201">
    <property type="entry name" value="Ig_SMCHD1_7th"/>
    <property type="match status" value="1"/>
</dbReference>
<dbReference type="InterPro" id="IPR036890">
    <property type="entry name" value="HATPase_C_sf"/>
</dbReference>
<dbReference type="Gene3D" id="3.30.565.10">
    <property type="entry name" value="Histidine kinase-like ATPase, C-terminal domain"/>
    <property type="match status" value="1"/>
</dbReference>
<reference evidence="5 6" key="1">
    <citation type="submission" date="2024-02" db="EMBL/GenBank/DDBJ databases">
        <title>Chromosome-level genome assembly of the Eurasian Minnow (Phoxinus phoxinus).</title>
        <authorList>
            <person name="Oriowo T.O."/>
            <person name="Martin S."/>
            <person name="Stange M."/>
            <person name="Chrysostomakis Y."/>
            <person name="Brown T."/>
            <person name="Winkler S."/>
            <person name="Kukowka S."/>
            <person name="Myers E.W."/>
            <person name="Bohne A."/>
        </authorList>
    </citation>
    <scope>NUCLEOTIDE SEQUENCE [LARGE SCALE GENOMIC DNA]</scope>
    <source>
        <strain evidence="5">ZFMK-TIS-60720</strain>
        <tissue evidence="5">Whole Organism</tissue>
    </source>
</reference>
<dbReference type="EMBL" id="JAYKXH010000001">
    <property type="protein sequence ID" value="KAK7175873.1"/>
    <property type="molecule type" value="Genomic_DNA"/>
</dbReference>
<dbReference type="SMART" id="SM00968">
    <property type="entry name" value="SMC_hinge"/>
    <property type="match status" value="1"/>
</dbReference>
<proteinExistence type="predicted"/>
<gene>
    <name evidence="5" type="ORF">R3I93_000210</name>
</gene>
<comment type="caution">
    <text evidence="5">The sequence shown here is derived from an EMBL/GenBank/DDBJ whole genome shotgun (WGS) entry which is preliminary data.</text>
</comment>
<dbReference type="SUPFAM" id="SSF55874">
    <property type="entry name" value="ATPase domain of HSP90 chaperone/DNA topoisomerase II/histidine kinase"/>
    <property type="match status" value="1"/>
</dbReference>
<dbReference type="Pfam" id="PF26197">
    <property type="entry name" value="Ig_SMCHD1_5th"/>
    <property type="match status" value="1"/>
</dbReference>
<dbReference type="InterPro" id="IPR036277">
    <property type="entry name" value="SMC_hinge_sf"/>
</dbReference>
<dbReference type="GO" id="GO:0005694">
    <property type="term" value="C:chromosome"/>
    <property type="evidence" value="ECO:0007669"/>
    <property type="project" value="UniProtKB-SubCell"/>
</dbReference>
<dbReference type="Pfam" id="PF22899">
    <property type="entry name" value="SMCHD1_S5"/>
    <property type="match status" value="1"/>
</dbReference>
<dbReference type="SUPFAM" id="SSF75553">
    <property type="entry name" value="Smc hinge domain"/>
    <property type="match status" value="1"/>
</dbReference>
<dbReference type="GO" id="GO:0051276">
    <property type="term" value="P:chromosome organization"/>
    <property type="evidence" value="ECO:0007669"/>
    <property type="project" value="InterPro"/>
</dbReference>
<dbReference type="Pfam" id="PF06470">
    <property type="entry name" value="SMC_hinge"/>
    <property type="match status" value="1"/>
</dbReference>
<accession>A0AAN9DNY6</accession>
<dbReference type="GO" id="GO:0005524">
    <property type="term" value="F:ATP binding"/>
    <property type="evidence" value="ECO:0007669"/>
    <property type="project" value="InterPro"/>
</dbReference>
<dbReference type="InterPro" id="IPR058616">
    <property type="entry name" value="Ig_SMCHD1_8th"/>
</dbReference>
<keyword evidence="6" id="KW-1185">Reference proteome</keyword>
<dbReference type="Proteomes" id="UP001364617">
    <property type="component" value="Unassembled WGS sequence"/>
</dbReference>
<evidence type="ECO:0000256" key="1">
    <source>
        <dbReference type="ARBA" id="ARBA00004286"/>
    </source>
</evidence>
<protein>
    <recommendedName>
        <fullName evidence="4">SMC hinge domain-containing protein</fullName>
    </recommendedName>
</protein>